<protein>
    <submittedName>
        <fullName evidence="3">Cupin domain protein</fullName>
    </submittedName>
</protein>
<accession>E6MK47</accession>
<proteinExistence type="predicted"/>
<feature type="domain" description="Cupin type-2" evidence="2">
    <location>
        <begin position="156"/>
        <end position="220"/>
    </location>
</feature>
<dbReference type="InterPro" id="IPR047263">
    <property type="entry name" value="HNL-like_cupin"/>
</dbReference>
<dbReference type="GO" id="GO:0051920">
    <property type="term" value="F:peroxiredoxin activity"/>
    <property type="evidence" value="ECO:0007669"/>
    <property type="project" value="InterPro"/>
</dbReference>
<dbReference type="Pfam" id="PF02627">
    <property type="entry name" value="CMD"/>
    <property type="match status" value="1"/>
</dbReference>
<name>E6MK47_9FIRM</name>
<dbReference type="PANTHER" id="PTHR43698">
    <property type="entry name" value="RIBD C-TERMINAL DOMAIN CONTAINING PROTEIN"/>
    <property type="match status" value="1"/>
</dbReference>
<dbReference type="InterPro" id="IPR029032">
    <property type="entry name" value="AhpD-like"/>
</dbReference>
<gene>
    <name evidence="3" type="ORF">HMP0721_2383</name>
</gene>
<dbReference type="Proteomes" id="UP000004754">
    <property type="component" value="Unassembled WGS sequence"/>
</dbReference>
<dbReference type="OrthoDB" id="9802489at2"/>
<dbReference type="Pfam" id="PF07883">
    <property type="entry name" value="Cupin_2"/>
    <property type="match status" value="1"/>
</dbReference>
<dbReference type="SUPFAM" id="SSF51182">
    <property type="entry name" value="RmlC-like cupins"/>
    <property type="match status" value="1"/>
</dbReference>
<dbReference type="CDD" id="cd02233">
    <property type="entry name" value="cupin_HNL-like"/>
    <property type="match status" value="1"/>
</dbReference>
<dbReference type="Gene3D" id="1.20.1290.10">
    <property type="entry name" value="AhpD-like"/>
    <property type="match status" value="1"/>
</dbReference>
<dbReference type="eggNOG" id="COG1917">
    <property type="taxonomic scope" value="Bacteria"/>
</dbReference>
<reference evidence="3 4" key="1">
    <citation type="submission" date="2010-12" db="EMBL/GenBank/DDBJ databases">
        <authorList>
            <person name="Muzny D."/>
            <person name="Qin X."/>
            <person name="Deng J."/>
            <person name="Jiang H."/>
            <person name="Liu Y."/>
            <person name="Qu J."/>
            <person name="Song X.-Z."/>
            <person name="Zhang L."/>
            <person name="Thornton R."/>
            <person name="Coyle M."/>
            <person name="Francisco L."/>
            <person name="Jackson L."/>
            <person name="Javaid M."/>
            <person name="Korchina V."/>
            <person name="Kovar C."/>
            <person name="Mata R."/>
            <person name="Mathew T."/>
            <person name="Ngo R."/>
            <person name="Nguyen L."/>
            <person name="Nguyen N."/>
            <person name="Okwuonu G."/>
            <person name="Ongeri F."/>
            <person name="Pham C."/>
            <person name="Simmons D."/>
            <person name="Wilczek-Boney K."/>
            <person name="Hale W."/>
            <person name="Jakkamsetti A."/>
            <person name="Pham P."/>
            <person name="Ruth R."/>
            <person name="San Lucas F."/>
            <person name="Warren J."/>
            <person name="Zhang J."/>
            <person name="Zhao Z."/>
            <person name="Zhou C."/>
            <person name="Zhu D."/>
            <person name="Lee S."/>
            <person name="Bess C."/>
            <person name="Blankenburg K."/>
            <person name="Forbes L."/>
            <person name="Fu Q."/>
            <person name="Gubbala S."/>
            <person name="Hirani K."/>
            <person name="Jayaseelan J.C."/>
            <person name="Lara F."/>
            <person name="Munidasa M."/>
            <person name="Palculict T."/>
            <person name="Patil S."/>
            <person name="Pu L.-L."/>
            <person name="Saada N."/>
            <person name="Tang L."/>
            <person name="Weissenberger G."/>
            <person name="Zhu Y."/>
            <person name="Hemphill L."/>
            <person name="Shang Y."/>
            <person name="Youmans B."/>
            <person name="Ayvaz T."/>
            <person name="Ross M."/>
            <person name="Santibanez J."/>
            <person name="Aqrawi P."/>
            <person name="Gross S."/>
            <person name="Joshi V."/>
            <person name="Fowler G."/>
            <person name="Nazareth L."/>
            <person name="Reid J."/>
            <person name="Worley K."/>
            <person name="Petrosino J."/>
            <person name="Highlander S."/>
            <person name="Gibbs R."/>
        </authorList>
    </citation>
    <scope>NUCLEOTIDE SEQUENCE [LARGE SCALE GENOMIC DNA]</scope>
    <source>
        <strain evidence="3 4">ATCC 23263</strain>
    </source>
</reference>
<sequence length="251" mass="27946">MKEQRAGRDNLGAIAPFFGELNDLTLFGKVWAREDKLSARDRSMITIAALFAAGLYPQLRAHLQLGKEHGITREEAVEAVTQLAFYCGWPKAWSTFPMIAEVWPEEEEATGDAVRDAYQKTIMFPIGAPNDAYAKYFVGQSYLAPVSGKQFPIANVTFEPGCRNNWHIHHADKGGGQMLICIGGRGWYQEEGKDAVVLTPGTVIEIPPNIKHWHGAASDSWMSHLAFEIPGDNPSNEWLEPVSDEAYNRLK</sequence>
<dbReference type="STRING" id="887929.HMP0721_2383"/>
<evidence type="ECO:0000313" key="4">
    <source>
        <dbReference type="Proteomes" id="UP000004754"/>
    </source>
</evidence>
<evidence type="ECO:0000259" key="2">
    <source>
        <dbReference type="Pfam" id="PF07883"/>
    </source>
</evidence>
<dbReference type="InterPro" id="IPR013096">
    <property type="entry name" value="Cupin_2"/>
</dbReference>
<dbReference type="PANTHER" id="PTHR43698:SF1">
    <property type="entry name" value="BLL4564 PROTEIN"/>
    <property type="match status" value="1"/>
</dbReference>
<dbReference type="AlphaFoldDB" id="E6MK47"/>
<evidence type="ECO:0000313" key="3">
    <source>
        <dbReference type="EMBL" id="EFV00566.1"/>
    </source>
</evidence>
<dbReference type="RefSeq" id="WP_006599804.1">
    <property type="nucleotide sequence ID" value="NZ_GL622359.1"/>
</dbReference>
<feature type="domain" description="Carboxymuconolactone decarboxylase-like" evidence="1">
    <location>
        <begin position="25"/>
        <end position="97"/>
    </location>
</feature>
<dbReference type="InterPro" id="IPR014710">
    <property type="entry name" value="RmlC-like_jellyroll"/>
</dbReference>
<evidence type="ECO:0000259" key="1">
    <source>
        <dbReference type="Pfam" id="PF02627"/>
    </source>
</evidence>
<dbReference type="EMBL" id="AEQN01000033">
    <property type="protein sequence ID" value="EFV00566.1"/>
    <property type="molecule type" value="Genomic_DNA"/>
</dbReference>
<dbReference type="InterPro" id="IPR003779">
    <property type="entry name" value="CMD-like"/>
</dbReference>
<organism evidence="3 4">
    <name type="scientific">Pseudoramibacter alactolyticus ATCC 23263</name>
    <dbReference type="NCBI Taxonomy" id="887929"/>
    <lineage>
        <taxon>Bacteria</taxon>
        <taxon>Bacillati</taxon>
        <taxon>Bacillota</taxon>
        <taxon>Clostridia</taxon>
        <taxon>Eubacteriales</taxon>
        <taxon>Eubacteriaceae</taxon>
        <taxon>Pseudoramibacter</taxon>
    </lineage>
</organism>
<comment type="caution">
    <text evidence="3">The sequence shown here is derived from an EMBL/GenBank/DDBJ whole genome shotgun (WGS) entry which is preliminary data.</text>
</comment>
<dbReference type="eggNOG" id="COG0599">
    <property type="taxonomic scope" value="Bacteria"/>
</dbReference>
<dbReference type="SUPFAM" id="SSF69118">
    <property type="entry name" value="AhpD-like"/>
    <property type="match status" value="1"/>
</dbReference>
<dbReference type="Gene3D" id="2.60.120.10">
    <property type="entry name" value="Jelly Rolls"/>
    <property type="match status" value="1"/>
</dbReference>
<dbReference type="HOGENOM" id="CLU_072993_0_0_9"/>
<keyword evidence="4" id="KW-1185">Reference proteome</keyword>
<dbReference type="InterPro" id="IPR011051">
    <property type="entry name" value="RmlC_Cupin_sf"/>
</dbReference>